<dbReference type="GO" id="GO:0016491">
    <property type="term" value="F:oxidoreductase activity"/>
    <property type="evidence" value="ECO:0007669"/>
    <property type="project" value="InterPro"/>
</dbReference>
<dbReference type="InterPro" id="IPR002227">
    <property type="entry name" value="Tyrosinase_Cu-bd"/>
</dbReference>
<dbReference type="GO" id="GO:0046872">
    <property type="term" value="F:metal ion binding"/>
    <property type="evidence" value="ECO:0007669"/>
    <property type="project" value="UniProtKB-KW"/>
</dbReference>
<comment type="caution">
    <text evidence="5">The sequence shown here is derived from an EMBL/GenBank/DDBJ whole genome shotgun (WGS) entry which is preliminary data.</text>
</comment>
<evidence type="ECO:0000256" key="3">
    <source>
        <dbReference type="SAM" id="Phobius"/>
    </source>
</evidence>
<keyword evidence="6" id="KW-1185">Reference proteome</keyword>
<dbReference type="InterPro" id="IPR050316">
    <property type="entry name" value="Tyrosinase/Hemocyanin"/>
</dbReference>
<reference evidence="5" key="1">
    <citation type="submission" date="2023-01" db="EMBL/GenBank/DDBJ databases">
        <title>Genome assembly of the deep-sea coral Lophelia pertusa.</title>
        <authorList>
            <person name="Herrera S."/>
            <person name="Cordes E."/>
        </authorList>
    </citation>
    <scope>NUCLEOTIDE SEQUENCE</scope>
    <source>
        <strain evidence="5">USNM1676648</strain>
        <tissue evidence="5">Polyp</tissue>
    </source>
</reference>
<keyword evidence="3" id="KW-0472">Membrane</keyword>
<name>A0A9X0CXD2_9CNID</name>
<dbReference type="EMBL" id="MU826360">
    <property type="protein sequence ID" value="KAJ7379020.1"/>
    <property type="molecule type" value="Genomic_DNA"/>
</dbReference>
<proteinExistence type="predicted"/>
<keyword evidence="1" id="KW-0479">Metal-binding</keyword>
<feature type="domain" description="Tyrosinase copper-binding" evidence="4">
    <location>
        <begin position="245"/>
        <end position="263"/>
    </location>
</feature>
<dbReference type="Gene3D" id="1.10.1280.10">
    <property type="entry name" value="Di-copper center containing domain from catechol oxidase"/>
    <property type="match status" value="1"/>
</dbReference>
<dbReference type="Proteomes" id="UP001163046">
    <property type="component" value="Unassembled WGS sequence"/>
</dbReference>
<dbReference type="SUPFAM" id="SSF48056">
    <property type="entry name" value="Di-copper centre-containing domain"/>
    <property type="match status" value="1"/>
</dbReference>
<organism evidence="5 6">
    <name type="scientific">Desmophyllum pertusum</name>
    <dbReference type="NCBI Taxonomy" id="174260"/>
    <lineage>
        <taxon>Eukaryota</taxon>
        <taxon>Metazoa</taxon>
        <taxon>Cnidaria</taxon>
        <taxon>Anthozoa</taxon>
        <taxon>Hexacorallia</taxon>
        <taxon>Scleractinia</taxon>
        <taxon>Caryophylliina</taxon>
        <taxon>Caryophylliidae</taxon>
        <taxon>Desmophyllum</taxon>
    </lineage>
</organism>
<evidence type="ECO:0000256" key="1">
    <source>
        <dbReference type="ARBA" id="ARBA00022723"/>
    </source>
</evidence>
<keyword evidence="3" id="KW-0812">Transmembrane</keyword>
<evidence type="ECO:0000259" key="4">
    <source>
        <dbReference type="PROSITE" id="PS00497"/>
    </source>
</evidence>
<evidence type="ECO:0000313" key="6">
    <source>
        <dbReference type="Proteomes" id="UP001163046"/>
    </source>
</evidence>
<feature type="transmembrane region" description="Helical" evidence="3">
    <location>
        <begin position="24"/>
        <end position="43"/>
    </location>
</feature>
<dbReference type="InterPro" id="IPR008922">
    <property type="entry name" value="Di-copper_centre_dom_sf"/>
</dbReference>
<evidence type="ECO:0000313" key="5">
    <source>
        <dbReference type="EMBL" id="KAJ7379020.1"/>
    </source>
</evidence>
<gene>
    <name evidence="5" type="ORF">OS493_018814</name>
</gene>
<keyword evidence="2" id="KW-0186">Copper</keyword>
<dbReference type="PROSITE" id="PS00497">
    <property type="entry name" value="TYROSINASE_1"/>
    <property type="match status" value="1"/>
</dbReference>
<protein>
    <recommendedName>
        <fullName evidence="4">Tyrosinase copper-binding domain-containing protein</fullName>
    </recommendedName>
</protein>
<dbReference type="PRINTS" id="PR00092">
    <property type="entry name" value="TYROSINASE"/>
</dbReference>
<dbReference type="OrthoDB" id="5945606at2759"/>
<keyword evidence="3" id="KW-1133">Transmembrane helix</keyword>
<dbReference type="PANTHER" id="PTHR11474:SF126">
    <property type="entry name" value="TYROSINASE-LIKE PROTEIN TYR-1-RELATED"/>
    <property type="match status" value="1"/>
</dbReference>
<dbReference type="Pfam" id="PF00264">
    <property type="entry name" value="Tyrosinase"/>
    <property type="match status" value="1"/>
</dbReference>
<dbReference type="AlphaFoldDB" id="A0A9X0CXD2"/>
<dbReference type="PANTHER" id="PTHR11474">
    <property type="entry name" value="TYROSINASE FAMILY MEMBER"/>
    <property type="match status" value="1"/>
</dbReference>
<sequence length="354" mass="40111">MISTTERLQPKAVIETGGSGDFKMSGFGMSFATVLFLLVFLTGRGSALISGQPSYPTLGPNDPYYQGRMAVLSQKSENCEAKVIHECSDHSQGLLKTLESGSQHIFDKECDALQATIDCLSVPRCPGNLLRTFRYFVLVTALSLSKASNACSRLDVKTLQGYVSGVSMPCEGMNYMDDECHRRCQCHDGDLTSCYRIRKEFTTMSLTERRRFIEVLKWASTSPRHRNAYETLTALHSRIPSKFLHHMPQIFLPWHRWYLLEFENFLRQIDCRVTIPYWNWSRVAEHWTRGSVWSPASHGLGGNGVLPDRCVMDGPFRKSEFNLPLSVGGGLLEKRVQFVLQSTKPRRHPESYPA</sequence>
<accession>A0A9X0CXD2</accession>
<evidence type="ECO:0000256" key="2">
    <source>
        <dbReference type="ARBA" id="ARBA00023008"/>
    </source>
</evidence>